<feature type="compositionally biased region" description="Basic residues" evidence="1">
    <location>
        <begin position="396"/>
        <end position="433"/>
    </location>
</feature>
<feature type="chain" id="PRO_5001717320" evidence="2">
    <location>
        <begin position="21"/>
        <end position="581"/>
    </location>
</feature>
<proteinExistence type="predicted"/>
<gene>
    <name evidence="3" type="ORF">ID47_07945</name>
</gene>
<dbReference type="HOGENOM" id="CLU_469048_0_0_5"/>
<feature type="compositionally biased region" description="Polar residues" evidence="1">
    <location>
        <begin position="123"/>
        <end position="141"/>
    </location>
</feature>
<accession>A0A077AW87</accession>
<keyword evidence="4" id="KW-1185">Reference proteome</keyword>
<reference evidence="3 4" key="1">
    <citation type="submission" date="2014-07" db="EMBL/GenBank/DDBJ databases">
        <title>Comparative genomic insights into amoeba endosymbionts belonging to the families of Holosporaceae and Candidatus Midichloriaceae within Rickettsiales.</title>
        <authorList>
            <person name="Wang Z."/>
            <person name="Wu M."/>
        </authorList>
    </citation>
    <scope>NUCLEOTIDE SEQUENCE [LARGE SCALE GENOMIC DNA]</scope>
    <source>
        <strain evidence="3">PRA3</strain>
    </source>
</reference>
<evidence type="ECO:0000313" key="4">
    <source>
        <dbReference type="Proteomes" id="UP000028926"/>
    </source>
</evidence>
<dbReference type="KEGG" id="paca:ID47_07945"/>
<protein>
    <submittedName>
        <fullName evidence="3">Uncharacterized protein</fullName>
    </submittedName>
</protein>
<feature type="compositionally biased region" description="Acidic residues" evidence="1">
    <location>
        <begin position="457"/>
        <end position="466"/>
    </location>
</feature>
<evidence type="ECO:0000313" key="3">
    <source>
        <dbReference type="EMBL" id="AIK96666.1"/>
    </source>
</evidence>
<organism evidence="3 4">
    <name type="scientific">Candidatus Odyssella acanthamoebae</name>
    <dbReference type="NCBI Taxonomy" id="91604"/>
    <lineage>
        <taxon>Bacteria</taxon>
        <taxon>Pseudomonadati</taxon>
        <taxon>Pseudomonadota</taxon>
        <taxon>Alphaproteobacteria</taxon>
        <taxon>Holosporales</taxon>
        <taxon>Candidatus Paracaedibacteraceae</taxon>
        <taxon>Candidatus Odyssella</taxon>
    </lineage>
</organism>
<keyword evidence="2" id="KW-0732">Signal</keyword>
<feature type="compositionally biased region" description="Low complexity" evidence="1">
    <location>
        <begin position="537"/>
        <end position="564"/>
    </location>
</feature>
<evidence type="ECO:0000256" key="1">
    <source>
        <dbReference type="SAM" id="MobiDB-lite"/>
    </source>
</evidence>
<dbReference type="OrthoDB" id="9846251at2"/>
<feature type="signal peptide" evidence="2">
    <location>
        <begin position="1"/>
        <end position="20"/>
    </location>
</feature>
<dbReference type="eggNOG" id="ENOG50313CS">
    <property type="taxonomic scope" value="Bacteria"/>
</dbReference>
<dbReference type="AlphaFoldDB" id="A0A077AW87"/>
<dbReference type="Proteomes" id="UP000028926">
    <property type="component" value="Chromosome"/>
</dbReference>
<feature type="region of interest" description="Disordered" evidence="1">
    <location>
        <begin position="382"/>
        <end position="581"/>
    </location>
</feature>
<feature type="compositionally biased region" description="Gly residues" evidence="1">
    <location>
        <begin position="58"/>
        <end position="68"/>
    </location>
</feature>
<sequence>MTKVFALIILSLLSTSQLQAAQFGAPPNQDQAMAGNDNGANPNDSNDDGSAGDANGPNPGGADSGGDNGADEMDNLQPPAGPQAMDQLSQDSQPDPNADMQNSPGAPDSPQMQASQDTDDQSMDANPNGTTEISTESQPTQPGEAPQNDASVPSDDPNHPEVKHQQKLKGIDYIHQLQNTLLEGNKQAMCGEGGICRKNFGEGCKSSKNFLSVCATICGDMGEFRGSHCINNGAKRYQMNPQTFVYNARPDKQKSAESVVQHIAVQLREGRNALRDDKRLFFNTFCTPPSIQMIPEIDRQVLARACLDFLYNGYPPAAALRQLAADENNQPPPIIPPSPTFQLGGDDVRGSAPLGGLICNKALGRDKGAEYKGKYPPIVEDKESASDEDCEEPVKKTKIKKKVHKKKVKAKKKSRLTKSHKATTAHPAKKNSKKAAPITPSTQPSKNAPTAAAANDDNSDDQDDQEAQPGQDDQNNQSAPVTNTPQQAQQNQAPPPQQQAQPQQKKDNLLAGLGGADGLKGLINKFTHKKGGGAQGGNAANEDQNGDDQSSNDGNGNANAGNNAGDKKNKLTGALGKFLKF</sequence>
<feature type="compositionally biased region" description="Polar residues" evidence="1">
    <location>
        <begin position="471"/>
        <end position="484"/>
    </location>
</feature>
<dbReference type="RefSeq" id="WP_038465265.1">
    <property type="nucleotide sequence ID" value="NZ_CP008941.1"/>
</dbReference>
<evidence type="ECO:0000256" key="2">
    <source>
        <dbReference type="SAM" id="SignalP"/>
    </source>
</evidence>
<dbReference type="EMBL" id="CP008941">
    <property type="protein sequence ID" value="AIK96666.1"/>
    <property type="molecule type" value="Genomic_DNA"/>
</dbReference>
<feature type="compositionally biased region" description="Polar residues" evidence="1">
    <location>
        <begin position="86"/>
        <end position="116"/>
    </location>
</feature>
<name>A0A077AW87_9PROT</name>
<feature type="region of interest" description="Disordered" evidence="1">
    <location>
        <begin position="23"/>
        <end position="165"/>
    </location>
</feature>
<feature type="compositionally biased region" description="Basic and acidic residues" evidence="1">
    <location>
        <begin position="156"/>
        <end position="165"/>
    </location>
</feature>
<feature type="compositionally biased region" description="Low complexity" evidence="1">
    <location>
        <begin position="447"/>
        <end position="456"/>
    </location>
</feature>
<feature type="compositionally biased region" description="Low complexity" evidence="1">
    <location>
        <begin position="485"/>
        <end position="503"/>
    </location>
</feature>